<sequence>MWNGVGKMAWEGIITDPYTGRNAEKPRRQGKTIISDLGYGLGEIKDFLENCGQYIDRAKLAFGTTVIYSKDYLREKIKLYKEFGIDVNPGGTCAEIAIYQGVFEPFLEKAKAMGFTTIEISDGTIKMDDKVRTSVITKALEAGFEVISEVGKKHISEQLEIQEAIRQIKRDLELGVSSVTVESRGSAKGIGIYDKDGKVKADDVEAMLAAGIDPQNLTWEAPTKDGQEFFISYFGNNVNLANVRYFEVIALEGLRRGLRGDTLHKIVNNLL</sequence>
<dbReference type="PANTHER" id="PTHR48413:SF1">
    <property type="entry name" value="PROTEIN HEAT-STRESS-ASSOCIATED 32"/>
    <property type="match status" value="1"/>
</dbReference>
<dbReference type="Gene3D" id="3.20.20.70">
    <property type="entry name" value="Aldolase class I"/>
    <property type="match status" value="1"/>
</dbReference>
<dbReference type="InterPro" id="IPR003830">
    <property type="entry name" value="ComA_synth"/>
</dbReference>
<protein>
    <recommendedName>
        <fullName evidence="4">Phosphosulfolactate synthase</fullName>
    </recommendedName>
</protein>
<evidence type="ECO:0000313" key="3">
    <source>
        <dbReference type="Proteomes" id="UP000323521"/>
    </source>
</evidence>
<dbReference type="SUPFAM" id="SSF102110">
    <property type="entry name" value="(2r)-phospho-3-sulfolactate synthase ComA"/>
    <property type="match status" value="1"/>
</dbReference>
<dbReference type="Proteomes" id="UP000323521">
    <property type="component" value="Chromosome"/>
</dbReference>
<proteinExistence type="inferred from homology"/>
<name>A0A3G1KM09_FORW1</name>
<dbReference type="InterPro" id="IPR013785">
    <property type="entry name" value="Aldolase_TIM"/>
</dbReference>
<accession>A0A3G1KM09</accession>
<dbReference type="PANTHER" id="PTHR48413">
    <property type="match status" value="1"/>
</dbReference>
<gene>
    <name evidence="2" type="ORF">DCMF_00480</name>
</gene>
<organism evidence="2 3">
    <name type="scientific">Formimonas warabiya</name>
    <dbReference type="NCBI Taxonomy" id="1761012"/>
    <lineage>
        <taxon>Bacteria</taxon>
        <taxon>Bacillati</taxon>
        <taxon>Bacillota</taxon>
        <taxon>Clostridia</taxon>
        <taxon>Eubacteriales</taxon>
        <taxon>Peptococcaceae</taxon>
        <taxon>Candidatus Formimonas</taxon>
    </lineage>
</organism>
<dbReference type="EMBL" id="CP017634">
    <property type="protein sequence ID" value="ATW23473.1"/>
    <property type="molecule type" value="Genomic_DNA"/>
</dbReference>
<dbReference type="InterPro" id="IPR036112">
    <property type="entry name" value="ComA_synth_sf"/>
</dbReference>
<keyword evidence="3" id="KW-1185">Reference proteome</keyword>
<reference evidence="2 3" key="1">
    <citation type="submission" date="2016-10" db="EMBL/GenBank/DDBJ databases">
        <title>Complete Genome Sequence of Peptococcaceae strain DCMF.</title>
        <authorList>
            <person name="Edwards R.J."/>
            <person name="Holland S.I."/>
            <person name="Deshpande N.P."/>
            <person name="Wong Y.K."/>
            <person name="Ertan H."/>
            <person name="Manefield M."/>
            <person name="Russell T.L."/>
            <person name="Lee M.J."/>
        </authorList>
    </citation>
    <scope>NUCLEOTIDE SEQUENCE [LARGE SCALE GENOMIC DNA]</scope>
    <source>
        <strain evidence="2 3">DCMF</strain>
    </source>
</reference>
<comment type="similarity">
    <text evidence="1">Belongs to the phosphosulfolactate synthase family.</text>
</comment>
<dbReference type="OrthoDB" id="7809088at2"/>
<evidence type="ECO:0008006" key="4">
    <source>
        <dbReference type="Google" id="ProtNLM"/>
    </source>
</evidence>
<evidence type="ECO:0000313" key="2">
    <source>
        <dbReference type="EMBL" id="ATW23473.1"/>
    </source>
</evidence>
<dbReference type="AlphaFoldDB" id="A0A3G1KM09"/>
<dbReference type="RefSeq" id="WP_148132614.1">
    <property type="nucleotide sequence ID" value="NZ_CP017634.1"/>
</dbReference>
<dbReference type="Pfam" id="PF02679">
    <property type="entry name" value="ComA"/>
    <property type="match status" value="1"/>
</dbReference>
<evidence type="ECO:0000256" key="1">
    <source>
        <dbReference type="ARBA" id="ARBA00010424"/>
    </source>
</evidence>
<dbReference type="KEGG" id="fwa:DCMF_00480"/>